<organism evidence="4 5">
    <name type="scientific">Sclerotinia sclerotiorum (strain ATCC 18683 / 1980 / Ss-1)</name>
    <name type="common">White mold</name>
    <name type="synonym">Whetzelinia sclerotiorum</name>
    <dbReference type="NCBI Taxonomy" id="665079"/>
    <lineage>
        <taxon>Eukaryota</taxon>
        <taxon>Fungi</taxon>
        <taxon>Dikarya</taxon>
        <taxon>Ascomycota</taxon>
        <taxon>Pezizomycotina</taxon>
        <taxon>Leotiomycetes</taxon>
        <taxon>Helotiales</taxon>
        <taxon>Sclerotiniaceae</taxon>
        <taxon>Sclerotinia</taxon>
    </lineage>
</organism>
<accession>A7F919</accession>
<dbReference type="HOGENOM" id="CLU_1251334_0_0_1"/>
<dbReference type="PROSITE" id="PS51186">
    <property type="entry name" value="GNAT"/>
    <property type="match status" value="1"/>
</dbReference>
<dbReference type="STRING" id="665079.A7F919"/>
<proteinExistence type="predicted"/>
<dbReference type="EMBL" id="CH476649">
    <property type="protein sequence ID" value="EDN99240.1"/>
    <property type="molecule type" value="Genomic_DNA"/>
</dbReference>
<evidence type="ECO:0000313" key="4">
    <source>
        <dbReference type="EMBL" id="EDN99240.1"/>
    </source>
</evidence>
<keyword evidence="1" id="KW-0808">Transferase</keyword>
<name>A7F919_SCLS1</name>
<evidence type="ECO:0000256" key="1">
    <source>
        <dbReference type="ARBA" id="ARBA00022679"/>
    </source>
</evidence>
<dbReference type="SUPFAM" id="SSF55729">
    <property type="entry name" value="Acyl-CoA N-acyltransferases (Nat)"/>
    <property type="match status" value="1"/>
</dbReference>
<sequence>MWVRKEGFKLHRRRKKTKKKKTAEDKTVSNIPHQQIYSSYEFSVSAFPIVLNCLTLAVDQTSRLFDTLSLTDKIICLMVRLSTMSEVHERPKLTDSRHHTVREARHEDIPLLADVERSAAELFACFNVPVGDSVLDPSLLTTMLKAHHLWVAVNSEAKPVGFIGGFKIDANFHVAEVSVGRDSQKQGIGNALMYRMMTDIGKEGFPAITLTTNKVLPFNRR</sequence>
<dbReference type="InterPro" id="IPR000182">
    <property type="entry name" value="GNAT_dom"/>
</dbReference>
<dbReference type="KEGG" id="ssl:SS1G_14100"/>
<protein>
    <recommendedName>
        <fullName evidence="3">N-acetyltransferase domain-containing protein</fullName>
    </recommendedName>
</protein>
<dbReference type="GO" id="GO:0016746">
    <property type="term" value="F:acyltransferase activity"/>
    <property type="evidence" value="ECO:0000318"/>
    <property type="project" value="GO_Central"/>
</dbReference>
<evidence type="ECO:0000256" key="2">
    <source>
        <dbReference type="ARBA" id="ARBA00023315"/>
    </source>
</evidence>
<dbReference type="CDD" id="cd04301">
    <property type="entry name" value="NAT_SF"/>
    <property type="match status" value="1"/>
</dbReference>
<dbReference type="Pfam" id="PF00583">
    <property type="entry name" value="Acetyltransf_1"/>
    <property type="match status" value="1"/>
</dbReference>
<keyword evidence="5" id="KW-1185">Reference proteome</keyword>
<evidence type="ECO:0000259" key="3">
    <source>
        <dbReference type="PROSITE" id="PS51186"/>
    </source>
</evidence>
<feature type="domain" description="N-acetyltransferase" evidence="3">
    <location>
        <begin position="99"/>
        <end position="221"/>
    </location>
</feature>
<dbReference type="GeneID" id="5481015"/>
<evidence type="ECO:0000313" key="5">
    <source>
        <dbReference type="Proteomes" id="UP000001312"/>
    </source>
</evidence>
<dbReference type="PANTHER" id="PTHR43800">
    <property type="entry name" value="PEPTIDYL-LYSINE N-ACETYLTRANSFERASE YJAB"/>
    <property type="match status" value="1"/>
</dbReference>
<dbReference type="eggNOG" id="ENOG502SU03">
    <property type="taxonomic scope" value="Eukaryota"/>
</dbReference>
<dbReference type="Gene3D" id="3.40.630.30">
    <property type="match status" value="1"/>
</dbReference>
<dbReference type="PANTHER" id="PTHR43800:SF1">
    <property type="entry name" value="PEPTIDYL-LYSINE N-ACETYLTRANSFERASE YJAB"/>
    <property type="match status" value="1"/>
</dbReference>
<dbReference type="InParanoid" id="A7F919"/>
<keyword evidence="2" id="KW-0012">Acyltransferase</keyword>
<dbReference type="RefSeq" id="XP_001585003.1">
    <property type="nucleotide sequence ID" value="XM_001584953.1"/>
</dbReference>
<gene>
    <name evidence="4" type="ORF">SS1G_14100</name>
</gene>
<dbReference type="Proteomes" id="UP000001312">
    <property type="component" value="Unassembled WGS sequence"/>
</dbReference>
<dbReference type="InterPro" id="IPR016181">
    <property type="entry name" value="Acyl_CoA_acyltransferase"/>
</dbReference>
<dbReference type="GO" id="GO:0016747">
    <property type="term" value="F:acyltransferase activity, transferring groups other than amino-acyl groups"/>
    <property type="evidence" value="ECO:0007669"/>
    <property type="project" value="InterPro"/>
</dbReference>
<reference evidence="5" key="1">
    <citation type="journal article" date="2011" name="PLoS Genet.">
        <title>Genomic analysis of the necrotrophic fungal pathogens Sclerotinia sclerotiorum and Botrytis cinerea.</title>
        <authorList>
            <person name="Amselem J."/>
            <person name="Cuomo C.A."/>
            <person name="van Kan J.A."/>
            <person name="Viaud M."/>
            <person name="Benito E.P."/>
            <person name="Couloux A."/>
            <person name="Coutinho P.M."/>
            <person name="de Vries R.P."/>
            <person name="Dyer P.S."/>
            <person name="Fillinger S."/>
            <person name="Fournier E."/>
            <person name="Gout L."/>
            <person name="Hahn M."/>
            <person name="Kohn L."/>
            <person name="Lapalu N."/>
            <person name="Plummer K.M."/>
            <person name="Pradier J.M."/>
            <person name="Quevillon E."/>
            <person name="Sharon A."/>
            <person name="Simon A."/>
            <person name="ten Have A."/>
            <person name="Tudzynski B."/>
            <person name="Tudzynski P."/>
            <person name="Wincker P."/>
            <person name="Andrew M."/>
            <person name="Anthouard V."/>
            <person name="Beever R.E."/>
            <person name="Beffa R."/>
            <person name="Benoit I."/>
            <person name="Bouzid O."/>
            <person name="Brault B."/>
            <person name="Chen Z."/>
            <person name="Choquer M."/>
            <person name="Collemare J."/>
            <person name="Cotton P."/>
            <person name="Danchin E.G."/>
            <person name="Da Silva C."/>
            <person name="Gautier A."/>
            <person name="Giraud C."/>
            <person name="Giraud T."/>
            <person name="Gonzalez C."/>
            <person name="Grossetete S."/>
            <person name="Guldener U."/>
            <person name="Henrissat B."/>
            <person name="Howlett B.J."/>
            <person name="Kodira C."/>
            <person name="Kretschmer M."/>
            <person name="Lappartient A."/>
            <person name="Leroch M."/>
            <person name="Levis C."/>
            <person name="Mauceli E."/>
            <person name="Neuveglise C."/>
            <person name="Oeser B."/>
            <person name="Pearson M."/>
            <person name="Poulain J."/>
            <person name="Poussereau N."/>
            <person name="Quesneville H."/>
            <person name="Rascle C."/>
            <person name="Schumacher J."/>
            <person name="Segurens B."/>
            <person name="Sexton A."/>
            <person name="Silva E."/>
            <person name="Sirven C."/>
            <person name="Soanes D.M."/>
            <person name="Talbot N.J."/>
            <person name="Templeton M."/>
            <person name="Yandava C."/>
            <person name="Yarden O."/>
            <person name="Zeng Q."/>
            <person name="Rollins J.A."/>
            <person name="Lebrun M.H."/>
            <person name="Dickman M."/>
        </authorList>
    </citation>
    <scope>NUCLEOTIDE SEQUENCE [LARGE SCALE GENOMIC DNA]</scope>
    <source>
        <strain evidence="5">ATCC 18683 / 1980 / Ss-1</strain>
    </source>
</reference>
<dbReference type="AlphaFoldDB" id="A7F919"/>